<dbReference type="PROSITE" id="PS51184">
    <property type="entry name" value="JMJC"/>
    <property type="match status" value="1"/>
</dbReference>
<evidence type="ECO:0000256" key="10">
    <source>
        <dbReference type="SAM" id="MobiDB-lite"/>
    </source>
</evidence>
<evidence type="ECO:0000256" key="7">
    <source>
        <dbReference type="ARBA" id="ARBA00047687"/>
    </source>
</evidence>
<dbReference type="SUPFAM" id="SSF51197">
    <property type="entry name" value="Clavaminate synthase-like"/>
    <property type="match status" value="1"/>
</dbReference>
<dbReference type="AlphaFoldDB" id="A0A6F9DRG9"/>
<keyword evidence="9" id="KW-0805">Transcription regulation</keyword>
<comment type="subcellular location">
    <subcellularLocation>
        <location evidence="1">Nucleus</location>
        <location evidence="1">Nucleolus</location>
    </subcellularLocation>
</comment>
<keyword evidence="3 9" id="KW-0479">Metal-binding</keyword>
<name>A0A6F9DRG9_9ASCI</name>
<dbReference type="Gene3D" id="3.90.930.40">
    <property type="match status" value="1"/>
</dbReference>
<dbReference type="PANTHER" id="PTHR13096:SF7">
    <property type="entry name" value="RIBOSOMAL OXYGENASE 2"/>
    <property type="match status" value="1"/>
</dbReference>
<organism evidence="12">
    <name type="scientific">Phallusia mammillata</name>
    <dbReference type="NCBI Taxonomy" id="59560"/>
    <lineage>
        <taxon>Eukaryota</taxon>
        <taxon>Metazoa</taxon>
        <taxon>Chordata</taxon>
        <taxon>Tunicata</taxon>
        <taxon>Ascidiacea</taxon>
        <taxon>Phlebobranchia</taxon>
        <taxon>Ascidiidae</taxon>
        <taxon>Phallusia</taxon>
    </lineage>
</organism>
<keyword evidence="9" id="KW-0804">Transcription</keyword>
<keyword evidence="4 9" id="KW-0408">Iron</keyword>
<dbReference type="PANTHER" id="PTHR13096">
    <property type="entry name" value="MINA53 MYC INDUCED NUCLEAR ANTIGEN"/>
    <property type="match status" value="1"/>
</dbReference>
<gene>
    <name evidence="12" type="primary">Riox2</name>
</gene>
<keyword evidence="9" id="KW-0539">Nucleus</keyword>
<evidence type="ECO:0000256" key="2">
    <source>
        <dbReference type="ARBA" id="ARBA00022517"/>
    </source>
</evidence>
<dbReference type="EC" id="1.14.11.-" evidence="9"/>
<evidence type="ECO:0000256" key="9">
    <source>
        <dbReference type="RuleBase" id="RU366061"/>
    </source>
</evidence>
<dbReference type="GO" id="GO:0032259">
    <property type="term" value="P:methylation"/>
    <property type="evidence" value="ECO:0007669"/>
    <property type="project" value="UniProtKB-KW"/>
</dbReference>
<evidence type="ECO:0000256" key="4">
    <source>
        <dbReference type="ARBA" id="ARBA00023004"/>
    </source>
</evidence>
<dbReference type="Pfam" id="PF08007">
    <property type="entry name" value="JmjC_2"/>
    <property type="match status" value="1"/>
</dbReference>
<feature type="region of interest" description="Disordered" evidence="10">
    <location>
        <begin position="1"/>
        <end position="48"/>
    </location>
</feature>
<comment type="function">
    <text evidence="6">Oxygenase that can act as both a histone lysine demethylase and a ribosomal histidine hydroxylase. Is involved in the demethylation of trimethylated 'Lys-9' on histone H3 (H3K9me3), leading to an increase in ribosomal RNA expression. Also catalyzes the hydroxylation of 60S ribosomal protein L27a on 'His-39'. May play an important role in cell growth and survival. May be involved in ribosome biogenesis, most likely during the assembly process of pre-ribosomal particles.</text>
</comment>
<protein>
    <recommendedName>
        <fullName evidence="9">Bifunctional lysine-specific demethylase and histidyl-hydroxylase</fullName>
        <ecNumber evidence="9">1.14.11.-</ecNumber>
    </recommendedName>
</protein>
<dbReference type="InterPro" id="IPR003347">
    <property type="entry name" value="JmjC_dom"/>
</dbReference>
<keyword evidence="12" id="KW-0808">Transferase</keyword>
<evidence type="ECO:0000256" key="8">
    <source>
        <dbReference type="ARBA" id="ARBA00049465"/>
    </source>
</evidence>
<dbReference type="GO" id="GO:0032453">
    <property type="term" value="F:histone H3K4 demethylase activity"/>
    <property type="evidence" value="ECO:0007669"/>
    <property type="project" value="TreeGrafter"/>
</dbReference>
<dbReference type="Gene3D" id="2.60.120.650">
    <property type="entry name" value="Cupin"/>
    <property type="match status" value="1"/>
</dbReference>
<dbReference type="EMBL" id="LR789731">
    <property type="protein sequence ID" value="CAB3265593.1"/>
    <property type="molecule type" value="mRNA"/>
</dbReference>
<comment type="cofactor">
    <cofactor evidence="9">
        <name>Fe(2+)</name>
        <dbReference type="ChEBI" id="CHEBI:29033"/>
    </cofactor>
    <text evidence="9">Binds 1 Fe(2+) ion per subunit.</text>
</comment>
<keyword evidence="9" id="KW-0560">Oxidoreductase</keyword>
<keyword evidence="12" id="KW-0489">Methyltransferase</keyword>
<dbReference type="GO" id="GO:0008168">
    <property type="term" value="F:methyltransferase activity"/>
    <property type="evidence" value="ECO:0007669"/>
    <property type="project" value="UniProtKB-KW"/>
</dbReference>
<proteinExistence type="evidence at transcript level"/>
<reference evidence="12" key="1">
    <citation type="submission" date="2020-04" db="EMBL/GenBank/DDBJ databases">
        <authorList>
            <person name="Neveu A P."/>
        </authorList>
    </citation>
    <scope>NUCLEOTIDE SEQUENCE</scope>
    <source>
        <tissue evidence="12">Whole embryo</tissue>
    </source>
</reference>
<keyword evidence="2" id="KW-0690">Ribosome biogenesis</keyword>
<dbReference type="GO" id="GO:0036139">
    <property type="term" value="F:peptidyl-histidine dioxygenase activity"/>
    <property type="evidence" value="ECO:0007669"/>
    <property type="project" value="UniProtKB-EC"/>
</dbReference>
<dbReference type="GO" id="GO:0005506">
    <property type="term" value="F:iron ion binding"/>
    <property type="evidence" value="ECO:0007669"/>
    <property type="project" value="UniProtKB-UniRule"/>
</dbReference>
<accession>A0A6F9DRG9</accession>
<comment type="similarity">
    <text evidence="5">Belongs to the ROX family. MINA53 subfamily.</text>
</comment>
<comment type="catalytic activity">
    <reaction evidence="8">
        <text>L-histidyl-[protein] + 2-oxoglutarate + O2 = (3S)-3-hydroxy-L-histidyl-[protein] + succinate + CO2</text>
        <dbReference type="Rhea" id="RHEA:54256"/>
        <dbReference type="Rhea" id="RHEA-COMP:9745"/>
        <dbReference type="Rhea" id="RHEA-COMP:13840"/>
        <dbReference type="ChEBI" id="CHEBI:15379"/>
        <dbReference type="ChEBI" id="CHEBI:16526"/>
        <dbReference type="ChEBI" id="CHEBI:16810"/>
        <dbReference type="ChEBI" id="CHEBI:29979"/>
        <dbReference type="ChEBI" id="CHEBI:30031"/>
        <dbReference type="ChEBI" id="CHEBI:138021"/>
        <dbReference type="EC" id="1.14.11.79"/>
    </reaction>
</comment>
<evidence type="ECO:0000256" key="1">
    <source>
        <dbReference type="ARBA" id="ARBA00004604"/>
    </source>
</evidence>
<sequence length="528" mass="60491">MPSSKSKKTNDKPNAPANKQSELKSQKKSTKRLASVHSKAKKTKKGNSALNEIPLQECPLNFSDPEKFLSSLLSPVCDLETFFNDYWEKKPLHIPFSTRQNETVDKKEDGSNLESYFKKLFNLEILEKIVESHELTYKVDINACKYDGTNREDYQAEGVVQLQDINNIFNLNKMTMQFHQPQRFHDELWKIQEKLESYFGCLVGSNIYMTPEGTQGLAPHYDDVEVFILQLGGCKDWKLYSPVQKLARECSRDLDKETMEKLDLIMELTMQPGDLMYFPRGTVHQAKVKEGCGMSTHITISTYQNHCWGDYLVTTLPHLIDRCTDQQSVLRRGLPLKYTDKVTTAEFSKQFLEILDAAKSAITKNLVECERSNTMASDFFANRLPPFKHKGEPTGEIPSQKSSIRFLHPDHMLISRGKGLYDDEDPLDEDDEELLDCDVNNNLTDNEDEMYIYFSTNNKRENHMRGDPVTKPSGLRFDISCMEPLKKLKESGNEFIEVEKLNPPVHLGLDMLIGLWAEGLIECKPAGK</sequence>
<keyword evidence="9" id="KW-0223">Dioxygenase</keyword>
<evidence type="ECO:0000256" key="5">
    <source>
        <dbReference type="ARBA" id="ARBA00034314"/>
    </source>
</evidence>
<dbReference type="GO" id="GO:0042254">
    <property type="term" value="P:ribosome biogenesis"/>
    <property type="evidence" value="ECO:0007669"/>
    <property type="project" value="UniProtKB-KW"/>
</dbReference>
<evidence type="ECO:0000256" key="3">
    <source>
        <dbReference type="ARBA" id="ARBA00022723"/>
    </source>
</evidence>
<evidence type="ECO:0000259" key="11">
    <source>
        <dbReference type="PROSITE" id="PS51184"/>
    </source>
</evidence>
<evidence type="ECO:0000256" key="6">
    <source>
        <dbReference type="ARBA" id="ARBA00046256"/>
    </source>
</evidence>
<feature type="domain" description="JmjC" evidence="11">
    <location>
        <begin position="177"/>
        <end position="315"/>
    </location>
</feature>
<evidence type="ECO:0000313" key="12">
    <source>
        <dbReference type="EMBL" id="CAB3265593.1"/>
    </source>
</evidence>
<dbReference type="InterPro" id="IPR039994">
    <property type="entry name" value="NO66-like"/>
</dbReference>
<dbReference type="GO" id="GO:0005730">
    <property type="term" value="C:nucleolus"/>
    <property type="evidence" value="ECO:0007669"/>
    <property type="project" value="UniProtKB-SubCell"/>
</dbReference>
<dbReference type="GO" id="GO:0051864">
    <property type="term" value="F:histone H3K36 demethylase activity"/>
    <property type="evidence" value="ECO:0007669"/>
    <property type="project" value="TreeGrafter"/>
</dbReference>
<comment type="catalytic activity">
    <reaction evidence="7">
        <text>L-histidyl-[ribosomal protein uL15] + 2-oxoglutarate + O2 = (3S)-3-hydroxy-L-histidyl-[ribosomal protein uL15] + succinate + CO2</text>
        <dbReference type="Rhea" id="RHEA:54024"/>
        <dbReference type="Rhea" id="RHEA-COMP:13760"/>
        <dbReference type="Rhea" id="RHEA-COMP:13761"/>
        <dbReference type="ChEBI" id="CHEBI:15379"/>
        <dbReference type="ChEBI" id="CHEBI:16526"/>
        <dbReference type="ChEBI" id="CHEBI:16810"/>
        <dbReference type="ChEBI" id="CHEBI:29979"/>
        <dbReference type="ChEBI" id="CHEBI:30031"/>
        <dbReference type="ChEBI" id="CHEBI:138021"/>
    </reaction>
</comment>